<evidence type="ECO:0000313" key="2">
    <source>
        <dbReference type="Proteomes" id="UP000017170"/>
    </source>
</evidence>
<evidence type="ECO:0000313" key="1">
    <source>
        <dbReference type="EMBL" id="ERN52021.1"/>
    </source>
</evidence>
<reference evidence="1 2" key="1">
    <citation type="journal article" date="2013" name="Genome Announc.">
        <title>Genome Sequence of the Extreme Obligate Alkaliphile Bacillus marmarensis Strain DSM 21297.</title>
        <authorList>
            <person name="Wernick D.G."/>
            <person name="Choi K.Y."/>
            <person name="Tat C.A."/>
            <person name="Lafontaine Rivera J.G."/>
            <person name="Liao J.C."/>
        </authorList>
    </citation>
    <scope>NUCLEOTIDE SEQUENCE [LARGE SCALE GENOMIC DNA]</scope>
    <source>
        <strain evidence="1 2">DSM 21297</strain>
    </source>
</reference>
<proteinExistence type="predicted"/>
<gene>
    <name evidence="1" type="ORF">A33I_18180</name>
</gene>
<dbReference type="Proteomes" id="UP000017170">
    <property type="component" value="Unassembled WGS sequence"/>
</dbReference>
<protein>
    <submittedName>
        <fullName evidence="1">Uncharacterized protein</fullName>
    </submittedName>
</protein>
<keyword evidence="2" id="KW-1185">Reference proteome</keyword>
<comment type="caution">
    <text evidence="1">The sequence shown here is derived from an EMBL/GenBank/DDBJ whole genome shotgun (WGS) entry which is preliminary data.</text>
</comment>
<dbReference type="RefSeq" id="WP_022629195.1">
    <property type="nucleotide sequence ID" value="NZ_ATAE01000041.1"/>
</dbReference>
<sequence>MSYNDQMNGVLKLQGVAVRAKTSQNVDANSIFSTISIAACPITPIAPVSSISAFVC</sequence>
<dbReference type="AlphaFoldDB" id="U6SN18"/>
<accession>U6SN18</accession>
<organism evidence="1 2">
    <name type="scientific">Alkalihalophilus marmarensis DSM 21297</name>
    <dbReference type="NCBI Taxonomy" id="1188261"/>
    <lineage>
        <taxon>Bacteria</taxon>
        <taxon>Bacillati</taxon>
        <taxon>Bacillota</taxon>
        <taxon>Bacilli</taxon>
        <taxon>Bacillales</taxon>
        <taxon>Bacillaceae</taxon>
        <taxon>Alkalihalophilus</taxon>
    </lineage>
</organism>
<name>U6SN18_9BACI</name>
<dbReference type="EMBL" id="ATAE01000041">
    <property type="protein sequence ID" value="ERN52021.1"/>
    <property type="molecule type" value="Genomic_DNA"/>
</dbReference>